<dbReference type="CDD" id="cd16981">
    <property type="entry name" value="CID_RPRD_like"/>
    <property type="match status" value="1"/>
</dbReference>
<feature type="compositionally biased region" description="Pro residues" evidence="3">
    <location>
        <begin position="361"/>
        <end position="391"/>
    </location>
</feature>
<dbReference type="InterPro" id="IPR006569">
    <property type="entry name" value="CID_dom"/>
</dbReference>
<name>A0A9D5C9W2_9LILI</name>
<sequence length="485" mass="53948">MDGSFNGQILVDKLSKLNNSQQSIETLSHWCIFHRKKAKQVVETWDHQFYLSPRDQRVSFLYLANDILQNSRRRGIEYVTEFWKVLPSALKDVVKNGDDFGRNAAMRMVDIWEDRKVFGSRSEFLKEELLGINLKGQNLRGGNYKPQKYPPGEMLQKIICSFEHVQNGSVGEAILFGKCERAINSCEKVGNEINSDLDSALPNESGFTELRETHAVLQECIEQLKSAESARANLLCQLKEAMNEQESKMEQIRNHLQAAQSGCMQIDNIRQYFLSRDSDGPPGYVPEARTVTEASEQSTGGMYIQKGTFSDDTTPHQSEEMPMTTAAPTASEKHPSTSSPHMHQEQAVNEELSENKKLKTTPPPPPPPLPPFPHPEQMLPPPPVPPPPPPYHPLSTTITPTTTTQFGQAVGPISGVTFSYALVPLQRPPAMPSFPLLNMPTFPALPNPYQGFQAPESPGLFNQSLVTPSVPPVPSTPPPMSRPLS</sequence>
<dbReference type="SMART" id="SM00582">
    <property type="entry name" value="RPR"/>
    <property type="match status" value="1"/>
</dbReference>
<keyword evidence="2" id="KW-0175">Coiled coil</keyword>
<protein>
    <recommendedName>
        <fullName evidence="4">CID domain-containing protein</fullName>
    </recommendedName>
</protein>
<evidence type="ECO:0000259" key="4">
    <source>
        <dbReference type="PROSITE" id="PS51391"/>
    </source>
</evidence>
<reference evidence="5" key="2">
    <citation type="journal article" date="2022" name="Hortic Res">
        <title>The genome of Dioscorea zingiberensis sheds light on the biosynthesis, origin and evolution of the medicinally important diosgenin saponins.</title>
        <authorList>
            <person name="Li Y."/>
            <person name="Tan C."/>
            <person name="Li Z."/>
            <person name="Guo J."/>
            <person name="Li S."/>
            <person name="Chen X."/>
            <person name="Wang C."/>
            <person name="Dai X."/>
            <person name="Yang H."/>
            <person name="Song W."/>
            <person name="Hou L."/>
            <person name="Xu J."/>
            <person name="Tong Z."/>
            <person name="Xu A."/>
            <person name="Yuan X."/>
            <person name="Wang W."/>
            <person name="Yang Q."/>
            <person name="Chen L."/>
            <person name="Sun Z."/>
            <person name="Wang K."/>
            <person name="Pan B."/>
            <person name="Chen J."/>
            <person name="Bao Y."/>
            <person name="Liu F."/>
            <person name="Qi X."/>
            <person name="Gang D.R."/>
            <person name="Wen J."/>
            <person name="Li J."/>
        </authorList>
    </citation>
    <scope>NUCLEOTIDE SEQUENCE</scope>
    <source>
        <strain evidence="5">Dzin_1.0</strain>
    </source>
</reference>
<dbReference type="Pfam" id="PF04818">
    <property type="entry name" value="CID"/>
    <property type="match status" value="1"/>
</dbReference>
<dbReference type="OrthoDB" id="10069473at2759"/>
<dbReference type="AlphaFoldDB" id="A0A9D5C9W2"/>
<evidence type="ECO:0000313" key="6">
    <source>
        <dbReference type="Proteomes" id="UP001085076"/>
    </source>
</evidence>
<keyword evidence="1" id="KW-0507">mRNA processing</keyword>
<dbReference type="Gene3D" id="1.25.40.90">
    <property type="match status" value="1"/>
</dbReference>
<feature type="region of interest" description="Disordered" evidence="3">
    <location>
        <begin position="449"/>
        <end position="485"/>
    </location>
</feature>
<keyword evidence="6" id="KW-1185">Reference proteome</keyword>
<organism evidence="5 6">
    <name type="scientific">Dioscorea zingiberensis</name>
    <dbReference type="NCBI Taxonomy" id="325984"/>
    <lineage>
        <taxon>Eukaryota</taxon>
        <taxon>Viridiplantae</taxon>
        <taxon>Streptophyta</taxon>
        <taxon>Embryophyta</taxon>
        <taxon>Tracheophyta</taxon>
        <taxon>Spermatophyta</taxon>
        <taxon>Magnoliopsida</taxon>
        <taxon>Liliopsida</taxon>
        <taxon>Dioscoreales</taxon>
        <taxon>Dioscoreaceae</taxon>
        <taxon>Dioscorea</taxon>
    </lineage>
</organism>
<feature type="compositionally biased region" description="Pro residues" evidence="3">
    <location>
        <begin position="469"/>
        <end position="485"/>
    </location>
</feature>
<feature type="domain" description="CID" evidence="4">
    <location>
        <begin position="2"/>
        <end position="134"/>
    </location>
</feature>
<gene>
    <name evidence="5" type="ORF">J5N97_022109</name>
</gene>
<dbReference type="EMBL" id="JAGGNH010000006">
    <property type="protein sequence ID" value="KAJ0969232.1"/>
    <property type="molecule type" value="Genomic_DNA"/>
</dbReference>
<dbReference type="InterPro" id="IPR008942">
    <property type="entry name" value="ENTH_VHS"/>
</dbReference>
<dbReference type="FunFam" id="1.25.40.90:FF:000018">
    <property type="entry name" value="ENTH/VHS family protein isoform 1"/>
    <property type="match status" value="1"/>
</dbReference>
<dbReference type="Proteomes" id="UP001085076">
    <property type="component" value="Miscellaneous, Linkage group lg06"/>
</dbReference>
<dbReference type="PANTHER" id="PTHR12460:SF23">
    <property type="entry name" value="ACTIN CYTOSKELETON-REGULATORY COMPLEX PROTEIN PAN1"/>
    <property type="match status" value="1"/>
</dbReference>
<comment type="caution">
    <text evidence="5">The sequence shown here is derived from an EMBL/GenBank/DDBJ whole genome shotgun (WGS) entry which is preliminary data.</text>
</comment>
<dbReference type="GO" id="GO:0000993">
    <property type="term" value="F:RNA polymerase II complex binding"/>
    <property type="evidence" value="ECO:0007669"/>
    <property type="project" value="TreeGrafter"/>
</dbReference>
<dbReference type="PANTHER" id="PTHR12460">
    <property type="entry name" value="CYCLIN-DEPENDENT KINASE INHIBITOR-RELATED PROTEIN"/>
    <property type="match status" value="1"/>
</dbReference>
<dbReference type="GO" id="GO:0005634">
    <property type="term" value="C:nucleus"/>
    <property type="evidence" value="ECO:0007669"/>
    <property type="project" value="UniProtKB-ARBA"/>
</dbReference>
<proteinExistence type="predicted"/>
<evidence type="ECO:0000256" key="1">
    <source>
        <dbReference type="ARBA" id="ARBA00022664"/>
    </source>
</evidence>
<feature type="coiled-coil region" evidence="2">
    <location>
        <begin position="217"/>
        <end position="262"/>
    </location>
</feature>
<evidence type="ECO:0000313" key="5">
    <source>
        <dbReference type="EMBL" id="KAJ0969232.1"/>
    </source>
</evidence>
<evidence type="ECO:0000256" key="3">
    <source>
        <dbReference type="SAM" id="MobiDB-lite"/>
    </source>
</evidence>
<feature type="region of interest" description="Disordered" evidence="3">
    <location>
        <begin position="292"/>
        <end position="391"/>
    </location>
</feature>
<dbReference type="GO" id="GO:0031124">
    <property type="term" value="P:mRNA 3'-end processing"/>
    <property type="evidence" value="ECO:0007669"/>
    <property type="project" value="TreeGrafter"/>
</dbReference>
<dbReference type="SUPFAM" id="SSF48464">
    <property type="entry name" value="ENTH/VHS domain"/>
    <property type="match status" value="1"/>
</dbReference>
<accession>A0A9D5C9W2</accession>
<dbReference type="PROSITE" id="PS51391">
    <property type="entry name" value="CID"/>
    <property type="match status" value="1"/>
</dbReference>
<reference evidence="5" key="1">
    <citation type="submission" date="2021-03" db="EMBL/GenBank/DDBJ databases">
        <authorList>
            <person name="Li Z."/>
            <person name="Yang C."/>
        </authorList>
    </citation>
    <scope>NUCLEOTIDE SEQUENCE</scope>
    <source>
        <strain evidence="5">Dzin_1.0</strain>
        <tissue evidence="5">Leaf</tissue>
    </source>
</reference>
<evidence type="ECO:0000256" key="2">
    <source>
        <dbReference type="SAM" id="Coils"/>
    </source>
</evidence>